<organism evidence="2 3">
    <name type="scientific">Stylosanthes scabra</name>
    <dbReference type="NCBI Taxonomy" id="79078"/>
    <lineage>
        <taxon>Eukaryota</taxon>
        <taxon>Viridiplantae</taxon>
        <taxon>Streptophyta</taxon>
        <taxon>Embryophyta</taxon>
        <taxon>Tracheophyta</taxon>
        <taxon>Spermatophyta</taxon>
        <taxon>Magnoliopsida</taxon>
        <taxon>eudicotyledons</taxon>
        <taxon>Gunneridae</taxon>
        <taxon>Pentapetalae</taxon>
        <taxon>rosids</taxon>
        <taxon>fabids</taxon>
        <taxon>Fabales</taxon>
        <taxon>Fabaceae</taxon>
        <taxon>Papilionoideae</taxon>
        <taxon>50 kb inversion clade</taxon>
        <taxon>dalbergioids sensu lato</taxon>
        <taxon>Dalbergieae</taxon>
        <taxon>Pterocarpus clade</taxon>
        <taxon>Stylosanthes</taxon>
    </lineage>
</organism>
<sequence>MEFNHLLPLSVALFCLALLGSHVQASLPAEDYWQTLWPDTPMPKAFKDLLVQPPADWITRRSATLVKQQQAAKQKYQVDSFSWTFMMTITKKSKLQQLKPYFVTVKRVTTELIKLGYIFMVRRVKTELIKPSQ</sequence>
<dbReference type="EMBL" id="JASCZI010151041">
    <property type="protein sequence ID" value="MED6167518.1"/>
    <property type="molecule type" value="Genomic_DNA"/>
</dbReference>
<evidence type="ECO:0000256" key="1">
    <source>
        <dbReference type="SAM" id="SignalP"/>
    </source>
</evidence>
<protein>
    <submittedName>
        <fullName evidence="2">Uncharacterized protein</fullName>
    </submittedName>
</protein>
<reference evidence="2 3" key="1">
    <citation type="journal article" date="2023" name="Plants (Basel)">
        <title>Bridging the Gap: Combining Genomics and Transcriptomics Approaches to Understand Stylosanthes scabra, an Orphan Legume from the Brazilian Caatinga.</title>
        <authorList>
            <person name="Ferreira-Neto J.R.C."/>
            <person name="da Silva M.D."/>
            <person name="Binneck E."/>
            <person name="de Melo N.F."/>
            <person name="da Silva R.H."/>
            <person name="de Melo A.L.T.M."/>
            <person name="Pandolfi V."/>
            <person name="Bustamante F.O."/>
            <person name="Brasileiro-Vidal A.C."/>
            <person name="Benko-Iseppon A.M."/>
        </authorList>
    </citation>
    <scope>NUCLEOTIDE SEQUENCE [LARGE SCALE GENOMIC DNA]</scope>
    <source>
        <tissue evidence="2">Leaves</tissue>
    </source>
</reference>
<dbReference type="Proteomes" id="UP001341840">
    <property type="component" value="Unassembled WGS sequence"/>
</dbReference>
<name>A0ABU6V594_9FABA</name>
<proteinExistence type="predicted"/>
<keyword evidence="1" id="KW-0732">Signal</keyword>
<feature type="chain" id="PRO_5046551919" evidence="1">
    <location>
        <begin position="26"/>
        <end position="133"/>
    </location>
</feature>
<keyword evidence="3" id="KW-1185">Reference proteome</keyword>
<feature type="signal peptide" evidence="1">
    <location>
        <begin position="1"/>
        <end position="25"/>
    </location>
</feature>
<accession>A0ABU6V594</accession>
<evidence type="ECO:0000313" key="3">
    <source>
        <dbReference type="Proteomes" id="UP001341840"/>
    </source>
</evidence>
<gene>
    <name evidence="2" type="ORF">PIB30_003490</name>
</gene>
<evidence type="ECO:0000313" key="2">
    <source>
        <dbReference type="EMBL" id="MED6167518.1"/>
    </source>
</evidence>
<comment type="caution">
    <text evidence="2">The sequence shown here is derived from an EMBL/GenBank/DDBJ whole genome shotgun (WGS) entry which is preliminary data.</text>
</comment>